<name>A0AAP3CPH4_BACMO</name>
<evidence type="ECO:0000256" key="5">
    <source>
        <dbReference type="ARBA" id="ARBA00022692"/>
    </source>
</evidence>
<keyword evidence="7 8" id="KW-0472">Membrane</keyword>
<feature type="transmembrane region" description="Helical" evidence="8">
    <location>
        <begin position="191"/>
        <end position="210"/>
    </location>
</feature>
<feature type="transmembrane region" description="Helical" evidence="8">
    <location>
        <begin position="127"/>
        <end position="154"/>
    </location>
</feature>
<evidence type="ECO:0000256" key="3">
    <source>
        <dbReference type="ARBA" id="ARBA00022448"/>
    </source>
</evidence>
<reference evidence="10" key="1">
    <citation type="submission" date="2022-02" db="EMBL/GenBank/DDBJ databases">
        <title>Crop Bioprotection Bacillus Genome Sequencing.</title>
        <authorList>
            <person name="Dunlap C."/>
        </authorList>
    </citation>
    <scope>NUCLEOTIDE SEQUENCE</scope>
    <source>
        <strain evidence="10">CK3O2B-54A</strain>
    </source>
</reference>
<evidence type="ECO:0000313" key="10">
    <source>
        <dbReference type="EMBL" id="MCY8508982.1"/>
    </source>
</evidence>
<feature type="transmembrane region" description="Helical" evidence="8">
    <location>
        <begin position="331"/>
        <end position="351"/>
    </location>
</feature>
<feature type="transmembrane region" description="Helical" evidence="8">
    <location>
        <begin position="160"/>
        <end position="179"/>
    </location>
</feature>
<dbReference type="InterPro" id="IPR051605">
    <property type="entry name" value="CstA"/>
</dbReference>
<evidence type="ECO:0000256" key="1">
    <source>
        <dbReference type="ARBA" id="ARBA00004651"/>
    </source>
</evidence>
<gene>
    <name evidence="10" type="primary">cstA</name>
    <name evidence="10" type="ORF">MOD07_05395</name>
</gene>
<evidence type="ECO:0000313" key="11">
    <source>
        <dbReference type="Proteomes" id="UP001075387"/>
    </source>
</evidence>
<evidence type="ECO:0000259" key="9">
    <source>
        <dbReference type="Pfam" id="PF02554"/>
    </source>
</evidence>
<feature type="domain" description="CstA N-terminal" evidence="9">
    <location>
        <begin position="2"/>
        <end position="535"/>
    </location>
</feature>
<evidence type="ECO:0000256" key="4">
    <source>
        <dbReference type="ARBA" id="ARBA00022475"/>
    </source>
</evidence>
<protein>
    <submittedName>
        <fullName evidence="10">Carbon starvation protein CstA</fullName>
    </submittedName>
</protein>
<dbReference type="GO" id="GO:0005886">
    <property type="term" value="C:plasma membrane"/>
    <property type="evidence" value="ECO:0007669"/>
    <property type="project" value="UniProtKB-SubCell"/>
</dbReference>
<dbReference type="Proteomes" id="UP001075387">
    <property type="component" value="Unassembled WGS sequence"/>
</dbReference>
<feature type="transmembrane region" description="Helical" evidence="8">
    <location>
        <begin position="461"/>
        <end position="481"/>
    </location>
</feature>
<dbReference type="PANTHER" id="PTHR30252:SF3">
    <property type="entry name" value="PYRUVATE_PROTON SYMPORTER BTST"/>
    <property type="match status" value="1"/>
</dbReference>
<dbReference type="GO" id="GO:0009267">
    <property type="term" value="P:cellular response to starvation"/>
    <property type="evidence" value="ECO:0007669"/>
    <property type="project" value="InterPro"/>
</dbReference>
<keyword evidence="3" id="KW-0813">Transport</keyword>
<organism evidence="10 11">
    <name type="scientific">Bacillus mojavensis</name>
    <dbReference type="NCBI Taxonomy" id="72360"/>
    <lineage>
        <taxon>Bacteria</taxon>
        <taxon>Bacillati</taxon>
        <taxon>Bacillota</taxon>
        <taxon>Bacilli</taxon>
        <taxon>Bacillales</taxon>
        <taxon>Bacillaceae</taxon>
        <taxon>Bacillus</taxon>
    </lineage>
</organism>
<feature type="transmembrane region" description="Helical" evidence="8">
    <location>
        <begin position="254"/>
        <end position="271"/>
    </location>
</feature>
<feature type="transmembrane region" description="Helical" evidence="8">
    <location>
        <begin position="86"/>
        <end position="107"/>
    </location>
</feature>
<feature type="transmembrane region" description="Helical" evidence="8">
    <location>
        <begin position="222"/>
        <end position="242"/>
    </location>
</feature>
<proteinExistence type="inferred from homology"/>
<evidence type="ECO:0000256" key="2">
    <source>
        <dbReference type="ARBA" id="ARBA00007755"/>
    </source>
</evidence>
<feature type="transmembrane region" description="Helical" evidence="8">
    <location>
        <begin position="62"/>
        <end position="80"/>
    </location>
</feature>
<dbReference type="InterPro" id="IPR003706">
    <property type="entry name" value="CstA_N"/>
</dbReference>
<keyword evidence="6 8" id="KW-1133">Transmembrane helix</keyword>
<dbReference type="RefSeq" id="WP_268445511.1">
    <property type="nucleotide sequence ID" value="NZ_JALAQA010000004.1"/>
</dbReference>
<feature type="transmembrane region" description="Helical" evidence="8">
    <location>
        <begin position="487"/>
        <end position="508"/>
    </location>
</feature>
<keyword evidence="4" id="KW-1003">Cell membrane</keyword>
<feature type="transmembrane region" description="Helical" evidence="8">
    <location>
        <begin position="520"/>
        <end position="543"/>
    </location>
</feature>
<feature type="transmembrane region" description="Helical" evidence="8">
    <location>
        <begin position="555"/>
        <end position="578"/>
    </location>
</feature>
<comment type="similarity">
    <text evidence="2">Belongs to the peptide transporter carbon starvation (CstA) (TC 2.A.114) family.</text>
</comment>
<comment type="subcellular location">
    <subcellularLocation>
        <location evidence="1">Cell membrane</location>
        <topology evidence="1">Multi-pass membrane protein</topology>
    </subcellularLocation>
</comment>
<evidence type="ECO:0000256" key="8">
    <source>
        <dbReference type="SAM" id="Phobius"/>
    </source>
</evidence>
<dbReference type="AlphaFoldDB" id="A0AAP3CPH4"/>
<sequence>MNAVTIVIASMCILAIAYRLYGTFMMVKVLKVNDEKPTPAHALEDGKDYVPTNKWVSFGHHFAAIAAAGPLVGPILAAQFGYLPGLLWLLIGAVIGGAVHDIVVLFASMRKNGKSLSEVAKDELGPVAGFCTGLSMLFIITITMAGLSMVVLHALERNPWGTFAVGITIPIAMGVGLLYKKTGNLKLASSIGFVFLMAGVFIGPWVQTTAFGDLLTLETKTLALALPIYAFFAAALPVWLLLAPRDYLSSFMKIGVFIALIAGVFVVNPSIPFPAFTEFVKGGGPVLAGPVWPFISITIACGAISGFHAFVGSGTTPKMLNKWSDMKSVAFGAMLVECLVGIMALIAATALQPADYFAINSTPEVFRTLGMDVVHLPELSRDIGLDLEGRTGGAVTLAVGMTYIFTGIPFFSHLASYFFQFVIMFEAVFILTAIDAGTRVARYLIQDFFGEVYKPLKKTDWIPGAVFASALACFMWGYLLYSGDIGSIWALFGVSNQLMASVGLIIGATIVLKIADKRRYILTCLIPLAYLYVTVNYAGYWMVRYVYLNPDAAGYSVLNGVLSIIMLLLGFIIIVAAVKKWAQMWRDPSLRMEASIPG</sequence>
<evidence type="ECO:0000256" key="7">
    <source>
        <dbReference type="ARBA" id="ARBA00023136"/>
    </source>
</evidence>
<comment type="caution">
    <text evidence="10">The sequence shown here is derived from an EMBL/GenBank/DDBJ whole genome shotgun (WGS) entry which is preliminary data.</text>
</comment>
<feature type="transmembrane region" description="Helical" evidence="8">
    <location>
        <begin position="6"/>
        <end position="27"/>
    </location>
</feature>
<dbReference type="PANTHER" id="PTHR30252">
    <property type="entry name" value="INNER MEMBRANE PEPTIDE TRANSPORTER"/>
    <property type="match status" value="1"/>
</dbReference>
<dbReference type="EMBL" id="JALAQA010000004">
    <property type="protein sequence ID" value="MCY8508982.1"/>
    <property type="molecule type" value="Genomic_DNA"/>
</dbReference>
<evidence type="ECO:0000256" key="6">
    <source>
        <dbReference type="ARBA" id="ARBA00022989"/>
    </source>
</evidence>
<keyword evidence="5 8" id="KW-0812">Transmembrane</keyword>
<feature type="transmembrane region" description="Helical" evidence="8">
    <location>
        <begin position="417"/>
        <end position="440"/>
    </location>
</feature>
<feature type="transmembrane region" description="Helical" evidence="8">
    <location>
        <begin position="291"/>
        <end position="311"/>
    </location>
</feature>
<dbReference type="Pfam" id="PF02554">
    <property type="entry name" value="CstA"/>
    <property type="match status" value="1"/>
</dbReference>
<accession>A0AAP3CPH4</accession>